<proteinExistence type="predicted"/>
<name>A0A656GMW7_PSEA0</name>
<dbReference type="AlphaFoldDB" id="A0A656GMW7"/>
<accession>A0A656GMW7</accession>
<protein>
    <submittedName>
        <fullName evidence="1">Dipeptide ABC transporter periplasmic dipeptide-binding protein</fullName>
    </submittedName>
</protein>
<comment type="caution">
    <text evidence="1">The sequence shown here is derived from an EMBL/GenBank/DDBJ whole genome shotgun (WGS) entry which is preliminary data.</text>
</comment>
<evidence type="ECO:0000313" key="2">
    <source>
        <dbReference type="Proteomes" id="UP000003465"/>
    </source>
</evidence>
<gene>
    <name evidence="1" type="ORF">PSYMO_37222</name>
</gene>
<organism evidence="1 2">
    <name type="scientific">Pseudomonas amygdali pv. mori str. 301020</name>
    <dbReference type="NCBI Taxonomy" id="629261"/>
    <lineage>
        <taxon>Bacteria</taxon>
        <taxon>Pseudomonadati</taxon>
        <taxon>Pseudomonadota</taxon>
        <taxon>Gammaproteobacteria</taxon>
        <taxon>Pseudomonadales</taxon>
        <taxon>Pseudomonadaceae</taxon>
        <taxon>Pseudomonas</taxon>
        <taxon>Pseudomonas amygdali</taxon>
    </lineage>
</organism>
<sequence>MFQPMRQEVQDFKISPFGLNSFYGVSVTGK</sequence>
<evidence type="ECO:0000313" key="1">
    <source>
        <dbReference type="EMBL" id="EGH26815.1"/>
    </source>
</evidence>
<reference evidence="1 2" key="1">
    <citation type="journal article" date="2011" name="PLoS Pathog.">
        <title>Dynamic evolution of pathogenicity revealed by sequencing and comparative genomics of 19 Pseudomonas syringae isolates.</title>
        <authorList>
            <person name="Baltrus D.A."/>
            <person name="Nishimura M.T."/>
            <person name="Romanchuk A."/>
            <person name="Chang J.H."/>
            <person name="Mukhtar M.S."/>
            <person name="Cherkis K."/>
            <person name="Roach J."/>
            <person name="Grant S.R."/>
            <person name="Jones C.D."/>
            <person name="Dangl J.L."/>
        </authorList>
    </citation>
    <scope>NUCLEOTIDE SEQUENCE [LARGE SCALE GENOMIC DNA]</scope>
    <source>
        <strain evidence="1 2">301020</strain>
    </source>
</reference>
<dbReference type="EMBL" id="AEAG01002890">
    <property type="protein sequence ID" value="EGH26815.1"/>
    <property type="molecule type" value="Genomic_DNA"/>
</dbReference>
<dbReference type="Proteomes" id="UP000003465">
    <property type="component" value="Unassembled WGS sequence"/>
</dbReference>